<comment type="similarity">
    <text evidence="2 8">Belongs to the alanine or glycine:cation symporter (AGCS) (TC 2.A.25) family.</text>
</comment>
<evidence type="ECO:0000256" key="9">
    <source>
        <dbReference type="SAM" id="MobiDB-lite"/>
    </source>
</evidence>
<feature type="transmembrane region" description="Helical" evidence="8">
    <location>
        <begin position="352"/>
        <end position="379"/>
    </location>
</feature>
<keyword evidence="3 8" id="KW-0813">Transport</keyword>
<dbReference type="HOGENOM" id="CLU_024867_0_1_11"/>
<feature type="transmembrane region" description="Helical" evidence="8">
    <location>
        <begin position="203"/>
        <end position="223"/>
    </location>
</feature>
<dbReference type="Proteomes" id="UP000023703">
    <property type="component" value="Chromosome"/>
</dbReference>
<dbReference type="AlphaFoldDB" id="X5E8D3"/>
<dbReference type="eggNOG" id="COG1115">
    <property type="taxonomic scope" value="Bacteria"/>
</dbReference>
<feature type="region of interest" description="Disordered" evidence="9">
    <location>
        <begin position="476"/>
        <end position="505"/>
    </location>
</feature>
<evidence type="ECO:0000256" key="2">
    <source>
        <dbReference type="ARBA" id="ARBA00009261"/>
    </source>
</evidence>
<feature type="transmembrane region" description="Helical" evidence="8">
    <location>
        <begin position="15"/>
        <end position="33"/>
    </location>
</feature>
<evidence type="ECO:0000256" key="1">
    <source>
        <dbReference type="ARBA" id="ARBA00004651"/>
    </source>
</evidence>
<keyword evidence="6 8" id="KW-1133">Transmembrane helix</keyword>
<evidence type="ECO:0000256" key="3">
    <source>
        <dbReference type="ARBA" id="ARBA00022448"/>
    </source>
</evidence>
<keyword evidence="8" id="KW-0769">Symport</keyword>
<dbReference type="GO" id="GO:0005886">
    <property type="term" value="C:plasma membrane"/>
    <property type="evidence" value="ECO:0007669"/>
    <property type="project" value="UniProtKB-SubCell"/>
</dbReference>
<dbReference type="Gene3D" id="1.20.1740.10">
    <property type="entry name" value="Amino acid/polyamine transporter I"/>
    <property type="match status" value="1"/>
</dbReference>
<comment type="subcellular location">
    <subcellularLocation>
        <location evidence="1 8">Cell membrane</location>
        <topology evidence="1 8">Multi-pass membrane protein</topology>
    </subcellularLocation>
</comment>
<evidence type="ECO:0000313" key="10">
    <source>
        <dbReference type="EMBL" id="AHW62931.1"/>
    </source>
</evidence>
<evidence type="ECO:0000256" key="5">
    <source>
        <dbReference type="ARBA" id="ARBA00022692"/>
    </source>
</evidence>
<feature type="transmembrane region" description="Helical" evidence="8">
    <location>
        <begin position="291"/>
        <end position="310"/>
    </location>
</feature>
<sequence>MNLLTTISDWIWNPLAYFALAVGGFFTIVTRGVQFRRLPDMIRQLRQSKTTDGGLSSFQALALTLSSRVGVGSIAGVATAIAMGGPGSLIWIMVTGFLGSTCAYAEAVLAQVFKRRIHGEDRGGMPYYIRHGLRARWLAAAVALTAMIGYGFVFPGIQANNIASSANQAFGLEPWMTGVVITAILAFVVVGGTRRVVQVAQTVVPFMAVGYLLFAVVLIAMNAEKVPEALRLIVMSGLGVDQMFGGIVGFAVAWGVRRAVFASATGFGEGTFAAATADATHPGKQGIIQAFSIYIDLFLICMATGLMIIITDSYHVVNQAGGYLVDHVPGAIAGPNFVQLAIDTSLPGWGSVFVALAVLLFAFTSQVFFFYVATTNLIFLLGEKSNRFFEWIIKLGALAISFTGSVISADAMWAAGDIGYGLLAWLNMISVVLLTPIVFKVVRDYDRQRKLGQDPVFDPEPLGIKGALWWETTFRERQEQSPLAAPTVAEAPGSNGSSDIPDSRP</sequence>
<dbReference type="OrthoDB" id="9806926at2"/>
<feature type="transmembrane region" description="Helical" evidence="8">
    <location>
        <begin position="54"/>
        <end position="83"/>
    </location>
</feature>
<feature type="transmembrane region" description="Helical" evidence="8">
    <location>
        <begin position="229"/>
        <end position="254"/>
    </location>
</feature>
<keyword evidence="7 8" id="KW-0472">Membrane</keyword>
<dbReference type="RefSeq" id="WP_052539517.1">
    <property type="nucleotide sequence ID" value="NZ_CP006842.1"/>
</dbReference>
<feature type="transmembrane region" description="Helical" evidence="8">
    <location>
        <begin position="422"/>
        <end position="442"/>
    </location>
</feature>
<dbReference type="KEGG" id="cgy:CGLY_02415"/>
<name>X5E8D3_9CORY</name>
<dbReference type="EMBL" id="CP006842">
    <property type="protein sequence ID" value="AHW62931.1"/>
    <property type="molecule type" value="Genomic_DNA"/>
</dbReference>
<dbReference type="STRING" id="1404245.CGLY_02415"/>
<reference evidence="10 11" key="1">
    <citation type="journal article" date="2015" name="Int. J. Syst. Evol. Microbiol.">
        <title>Revisiting Corynebacterium glyciniphilum (ex Kubota et al., 1972) sp. nov., nom. rev., isolated from putrefied banana.</title>
        <authorList>
            <person name="Al-Dilaimi A."/>
            <person name="Bednarz H."/>
            <person name="Lomker A."/>
            <person name="Niehaus K."/>
            <person name="Kalinowski J."/>
            <person name="Ruckert C."/>
        </authorList>
    </citation>
    <scope>NUCLEOTIDE SEQUENCE [LARGE SCALE GENOMIC DNA]</scope>
    <source>
        <strain evidence="10">AJ 3170</strain>
    </source>
</reference>
<accession>X5E8D3</accession>
<gene>
    <name evidence="10" type="primary">alaP2</name>
    <name evidence="10" type="ORF">CGLY_02415</name>
</gene>
<feature type="transmembrane region" description="Helical" evidence="8">
    <location>
        <begin position="134"/>
        <end position="154"/>
    </location>
</feature>
<dbReference type="NCBIfam" id="TIGR00835">
    <property type="entry name" value="agcS"/>
    <property type="match status" value="1"/>
</dbReference>
<dbReference type="InterPro" id="IPR001463">
    <property type="entry name" value="Na/Ala_symport"/>
</dbReference>
<evidence type="ECO:0000256" key="6">
    <source>
        <dbReference type="ARBA" id="ARBA00022989"/>
    </source>
</evidence>
<organism evidence="10 11">
    <name type="scientific">Corynebacterium glyciniphilum AJ 3170</name>
    <dbReference type="NCBI Taxonomy" id="1404245"/>
    <lineage>
        <taxon>Bacteria</taxon>
        <taxon>Bacillati</taxon>
        <taxon>Actinomycetota</taxon>
        <taxon>Actinomycetes</taxon>
        <taxon>Mycobacteriales</taxon>
        <taxon>Corynebacteriaceae</taxon>
        <taxon>Corynebacterium</taxon>
    </lineage>
</organism>
<keyword evidence="11" id="KW-1185">Reference proteome</keyword>
<feature type="transmembrane region" description="Helical" evidence="8">
    <location>
        <begin position="174"/>
        <end position="191"/>
    </location>
</feature>
<feature type="transmembrane region" description="Helical" evidence="8">
    <location>
        <begin position="391"/>
        <end position="416"/>
    </location>
</feature>
<proteinExistence type="inferred from homology"/>
<dbReference type="PANTHER" id="PTHR30330">
    <property type="entry name" value="AGSS FAMILY TRANSPORTER, SODIUM-ALANINE"/>
    <property type="match status" value="1"/>
</dbReference>
<evidence type="ECO:0000256" key="4">
    <source>
        <dbReference type="ARBA" id="ARBA00022475"/>
    </source>
</evidence>
<dbReference type="PRINTS" id="PR00175">
    <property type="entry name" value="NAALASMPORT"/>
</dbReference>
<dbReference type="PANTHER" id="PTHR30330:SF7">
    <property type="entry name" value="SODIUM_PROTON-DEPENDENT ALANINE CARRIER PROTEIN YRBD-RELATED"/>
    <property type="match status" value="1"/>
</dbReference>
<feature type="compositionally biased region" description="Polar residues" evidence="9">
    <location>
        <begin position="494"/>
        <end position="505"/>
    </location>
</feature>
<dbReference type="GO" id="GO:0005283">
    <property type="term" value="F:amino acid:sodium symporter activity"/>
    <property type="evidence" value="ECO:0007669"/>
    <property type="project" value="InterPro"/>
</dbReference>
<keyword evidence="4 8" id="KW-1003">Cell membrane</keyword>
<protein>
    <submittedName>
        <fullName evidence="10">Na+/ alanine symporter</fullName>
    </submittedName>
</protein>
<evidence type="ECO:0000256" key="7">
    <source>
        <dbReference type="ARBA" id="ARBA00023136"/>
    </source>
</evidence>
<dbReference type="Pfam" id="PF01235">
    <property type="entry name" value="Na_Ala_symp"/>
    <property type="match status" value="1"/>
</dbReference>
<feature type="transmembrane region" description="Helical" evidence="8">
    <location>
        <begin position="89"/>
        <end position="113"/>
    </location>
</feature>
<keyword evidence="5 8" id="KW-0812">Transmembrane</keyword>
<evidence type="ECO:0000313" key="11">
    <source>
        <dbReference type="Proteomes" id="UP000023703"/>
    </source>
</evidence>
<evidence type="ECO:0000256" key="8">
    <source>
        <dbReference type="RuleBase" id="RU363064"/>
    </source>
</evidence>